<name>A0A1H0ZTD5_9MICC</name>
<dbReference type="PANTHER" id="PTHR43877">
    <property type="entry name" value="AMINOALKYLPHOSPHONATE N-ACETYLTRANSFERASE-RELATED-RELATED"/>
    <property type="match status" value="1"/>
</dbReference>
<protein>
    <submittedName>
        <fullName evidence="5">Acetyltransferase (GNAT) family protein</fullName>
    </submittedName>
</protein>
<evidence type="ECO:0000313" key="6">
    <source>
        <dbReference type="Proteomes" id="UP000181917"/>
    </source>
</evidence>
<reference evidence="5 6" key="1">
    <citation type="submission" date="2016-10" db="EMBL/GenBank/DDBJ databases">
        <authorList>
            <person name="de Groot N.N."/>
        </authorList>
    </citation>
    <scope>NUCLEOTIDE SEQUENCE [LARGE SCALE GENOMIC DNA]</scope>
    <source>
        <strain evidence="5 6">DSM 20117</strain>
    </source>
</reference>
<dbReference type="Proteomes" id="UP000181917">
    <property type="component" value="Unassembled WGS sequence"/>
</dbReference>
<accession>A0A1H0ZTD5</accession>
<dbReference type="InterPro" id="IPR016181">
    <property type="entry name" value="Acyl_CoA_acyltransferase"/>
</dbReference>
<sequence length="180" mass="20311">MRPARTAVQQRPGLPDLQANPQNGFMAVTDVFLAGPEQASTVGRLLYDFNNEFETPGPTAEQFAARFRSLLVRDNVLVLLSGTAEAPTGFAFLTLRPTPYYDGTLAQLEELYVQPDLRDQGIGTDLLKTALLRVRERGAAEMHINVDEVDTDTRRFYERHGFTNIQPGKDYRMLCYLREL</sequence>
<dbReference type="Gene3D" id="3.40.630.30">
    <property type="match status" value="1"/>
</dbReference>
<dbReference type="SUPFAM" id="SSF55729">
    <property type="entry name" value="Acyl-CoA N-acyltransferases (Nat)"/>
    <property type="match status" value="1"/>
</dbReference>
<dbReference type="STRING" id="37928.SAMN04489742_0552"/>
<evidence type="ECO:0000313" key="5">
    <source>
        <dbReference type="EMBL" id="SDQ30640.1"/>
    </source>
</evidence>
<keyword evidence="1 5" id="KW-0808">Transferase</keyword>
<feature type="domain" description="N-acetyltransferase" evidence="4">
    <location>
        <begin position="26"/>
        <end position="180"/>
    </location>
</feature>
<proteinExistence type="predicted"/>
<keyword evidence="6" id="KW-1185">Reference proteome</keyword>
<dbReference type="InterPro" id="IPR050832">
    <property type="entry name" value="Bact_Acetyltransf"/>
</dbReference>
<dbReference type="GO" id="GO:0016747">
    <property type="term" value="F:acyltransferase activity, transferring groups other than amino-acyl groups"/>
    <property type="evidence" value="ECO:0007669"/>
    <property type="project" value="InterPro"/>
</dbReference>
<dbReference type="PROSITE" id="PS51186">
    <property type="entry name" value="GNAT"/>
    <property type="match status" value="1"/>
</dbReference>
<evidence type="ECO:0000256" key="1">
    <source>
        <dbReference type="ARBA" id="ARBA00022679"/>
    </source>
</evidence>
<dbReference type="InterPro" id="IPR000182">
    <property type="entry name" value="GNAT_dom"/>
</dbReference>
<keyword evidence="2" id="KW-0012">Acyltransferase</keyword>
<dbReference type="AlphaFoldDB" id="A0A1H0ZTD5"/>
<evidence type="ECO:0000256" key="3">
    <source>
        <dbReference type="SAM" id="MobiDB-lite"/>
    </source>
</evidence>
<gene>
    <name evidence="5" type="ORF">SAMN04489742_0552</name>
</gene>
<dbReference type="Pfam" id="PF00583">
    <property type="entry name" value="Acetyltransf_1"/>
    <property type="match status" value="1"/>
</dbReference>
<dbReference type="CDD" id="cd04301">
    <property type="entry name" value="NAT_SF"/>
    <property type="match status" value="1"/>
</dbReference>
<feature type="region of interest" description="Disordered" evidence="3">
    <location>
        <begin position="1"/>
        <end position="21"/>
    </location>
</feature>
<organism evidence="5 6">
    <name type="scientific">Crystallibacter crystallopoietes</name>
    <dbReference type="NCBI Taxonomy" id="37928"/>
    <lineage>
        <taxon>Bacteria</taxon>
        <taxon>Bacillati</taxon>
        <taxon>Actinomycetota</taxon>
        <taxon>Actinomycetes</taxon>
        <taxon>Micrococcales</taxon>
        <taxon>Micrococcaceae</taxon>
        <taxon>Crystallibacter</taxon>
    </lineage>
</organism>
<evidence type="ECO:0000256" key="2">
    <source>
        <dbReference type="ARBA" id="ARBA00023315"/>
    </source>
</evidence>
<evidence type="ECO:0000259" key="4">
    <source>
        <dbReference type="PROSITE" id="PS51186"/>
    </source>
</evidence>
<dbReference type="EMBL" id="FNKH01000002">
    <property type="protein sequence ID" value="SDQ30640.1"/>
    <property type="molecule type" value="Genomic_DNA"/>
</dbReference>